<gene>
    <name evidence="1" type="ORF">Cop2CBH44_20130</name>
</gene>
<dbReference type="AlphaFoldDB" id="A0A7G1HVS4"/>
<organism evidence="1 2">
    <name type="scientific">Coprobacter secundus subsp. similis</name>
    <dbReference type="NCBI Taxonomy" id="2751153"/>
    <lineage>
        <taxon>Bacteria</taxon>
        <taxon>Pseudomonadati</taxon>
        <taxon>Bacteroidota</taxon>
        <taxon>Bacteroidia</taxon>
        <taxon>Bacteroidales</taxon>
        <taxon>Barnesiellaceae</taxon>
        <taxon>Coprobacter</taxon>
    </lineage>
</organism>
<dbReference type="Proteomes" id="UP000594042">
    <property type="component" value="Chromosome"/>
</dbReference>
<evidence type="ECO:0000313" key="2">
    <source>
        <dbReference type="Proteomes" id="UP000594042"/>
    </source>
</evidence>
<dbReference type="PROSITE" id="PS51257">
    <property type="entry name" value="PROKAR_LIPOPROTEIN"/>
    <property type="match status" value="1"/>
</dbReference>
<dbReference type="KEGG" id="copr:Cop2CBH44_20130"/>
<dbReference type="InterPro" id="IPR024355">
    <property type="entry name" value="TraQ_bacteroidetes"/>
</dbReference>
<protein>
    <submittedName>
        <fullName evidence="1">Conjugal transfer protein</fullName>
    </submittedName>
</protein>
<dbReference type="EMBL" id="AP023322">
    <property type="protein sequence ID" value="BCI63660.1"/>
    <property type="molecule type" value="Genomic_DNA"/>
</dbReference>
<dbReference type="Gene3D" id="2.60.40.2410">
    <property type="entry name" value="Uncharacterised protein PF12988, DUF3872"/>
    <property type="match status" value="1"/>
</dbReference>
<dbReference type="InterPro" id="IPR038707">
    <property type="entry name" value="TraQ_sf"/>
</dbReference>
<dbReference type="Pfam" id="PF12988">
    <property type="entry name" value="TraQ_transposon"/>
    <property type="match status" value="1"/>
</dbReference>
<sequence length="146" mass="16812">MRNIISKTGICGMVAVLLSFMACENELQVQQSYGFSLETMPVQKRISVGETAEIRCTLVREGRYDGARYTIRYFQPDGRGELRTDDGTVFLPNDRYPLDREVFRLYYTSRSDDQQTIDVYVEDNTGQVVKTSFTFQSENGTEETER</sequence>
<name>A0A7G1HVS4_9BACT</name>
<accession>A0A7G1HVS4</accession>
<proteinExistence type="predicted"/>
<reference evidence="2" key="1">
    <citation type="submission" date="2020-07" db="EMBL/GenBank/DDBJ databases">
        <title>Complete genome sequencing of Coprobacter sp. strain 2CBH44.</title>
        <authorList>
            <person name="Sakamoto M."/>
            <person name="Murakami T."/>
            <person name="Mori H."/>
        </authorList>
    </citation>
    <scope>NUCLEOTIDE SEQUENCE [LARGE SCALE GENOMIC DNA]</scope>
    <source>
        <strain evidence="2">2CBH44</strain>
    </source>
</reference>
<evidence type="ECO:0000313" key="1">
    <source>
        <dbReference type="EMBL" id="BCI63660.1"/>
    </source>
</evidence>
<keyword evidence="2" id="KW-1185">Reference proteome</keyword>